<name>A0A1M5E2B5_9FIRM</name>
<evidence type="ECO:0000313" key="2">
    <source>
        <dbReference type="Proteomes" id="UP000184196"/>
    </source>
</evidence>
<sequence>MAVKLPLYLYDHSGITVSTKPFSCPWDSGQIGWIYVLKEKVREEYGVKRITKKVRDRVISVLKAEVEVYDRWLRGEVYGFTVYEIADGDIASIDSCGGFYGDDPGENGILEEMPDELREPLSKIGFLWDGLIVTEAGDELEGRREVRKYFLERGFLPDCILEKCDILRELCA</sequence>
<proteinExistence type="predicted"/>
<dbReference type="AlphaFoldDB" id="A0A1M5E2B5"/>
<evidence type="ECO:0000313" key="1">
    <source>
        <dbReference type="EMBL" id="SHF73310.1"/>
    </source>
</evidence>
<gene>
    <name evidence="1" type="ORF">SAMN02745218_02974</name>
</gene>
<dbReference type="EMBL" id="FQUW01000061">
    <property type="protein sequence ID" value="SHF73310.1"/>
    <property type="molecule type" value="Genomic_DNA"/>
</dbReference>
<protein>
    <submittedName>
        <fullName evidence="1">Uncharacterized protein</fullName>
    </submittedName>
</protein>
<organism evidence="1 2">
    <name type="scientific">Desulfofundulus australicus DSM 11792</name>
    <dbReference type="NCBI Taxonomy" id="1121425"/>
    <lineage>
        <taxon>Bacteria</taxon>
        <taxon>Bacillati</taxon>
        <taxon>Bacillota</taxon>
        <taxon>Clostridia</taxon>
        <taxon>Eubacteriales</taxon>
        <taxon>Peptococcaceae</taxon>
        <taxon>Desulfofundulus</taxon>
    </lineage>
</organism>
<reference evidence="2" key="1">
    <citation type="submission" date="2016-11" db="EMBL/GenBank/DDBJ databases">
        <authorList>
            <person name="Varghese N."/>
            <person name="Submissions S."/>
        </authorList>
    </citation>
    <scope>NUCLEOTIDE SEQUENCE [LARGE SCALE GENOMIC DNA]</scope>
    <source>
        <strain evidence="2">DSM 11792</strain>
    </source>
</reference>
<accession>A0A1M5E2B5</accession>
<keyword evidence="2" id="KW-1185">Reference proteome</keyword>
<dbReference type="Proteomes" id="UP000184196">
    <property type="component" value="Unassembled WGS sequence"/>
</dbReference>